<evidence type="ECO:0000313" key="3">
    <source>
        <dbReference type="Proteomes" id="UP000007797"/>
    </source>
</evidence>
<dbReference type="KEGG" id="dfa:DFA_09268"/>
<name>F4Q756_CACFS</name>
<feature type="compositionally biased region" description="Acidic residues" evidence="1">
    <location>
        <begin position="83"/>
        <end position="93"/>
    </location>
</feature>
<dbReference type="AlphaFoldDB" id="F4Q756"/>
<dbReference type="GeneID" id="14868186"/>
<proteinExistence type="predicted"/>
<protein>
    <submittedName>
        <fullName evidence="2">Uncharacterized protein</fullName>
    </submittedName>
</protein>
<evidence type="ECO:0000313" key="2">
    <source>
        <dbReference type="EMBL" id="EGG16238.1"/>
    </source>
</evidence>
<dbReference type="EMBL" id="GL883024">
    <property type="protein sequence ID" value="EGG16238.1"/>
    <property type="molecule type" value="Genomic_DNA"/>
</dbReference>
<dbReference type="Proteomes" id="UP000007797">
    <property type="component" value="Unassembled WGS sequence"/>
</dbReference>
<keyword evidence="3" id="KW-1185">Reference proteome</keyword>
<evidence type="ECO:0000256" key="1">
    <source>
        <dbReference type="SAM" id="MobiDB-lite"/>
    </source>
</evidence>
<accession>F4Q756</accession>
<feature type="region of interest" description="Disordered" evidence="1">
    <location>
        <begin position="64"/>
        <end position="110"/>
    </location>
</feature>
<dbReference type="RefSeq" id="XP_004354622.1">
    <property type="nucleotide sequence ID" value="XM_004354570.1"/>
</dbReference>
<gene>
    <name evidence="2" type="ORF">DFA_09268</name>
</gene>
<organism evidence="2 3">
    <name type="scientific">Cavenderia fasciculata</name>
    <name type="common">Slime mold</name>
    <name type="synonym">Dictyostelium fasciculatum</name>
    <dbReference type="NCBI Taxonomy" id="261658"/>
    <lineage>
        <taxon>Eukaryota</taxon>
        <taxon>Amoebozoa</taxon>
        <taxon>Evosea</taxon>
        <taxon>Eumycetozoa</taxon>
        <taxon>Dictyostelia</taxon>
        <taxon>Acytosteliales</taxon>
        <taxon>Cavenderiaceae</taxon>
        <taxon>Cavenderia</taxon>
    </lineage>
</organism>
<reference evidence="3" key="1">
    <citation type="journal article" date="2011" name="Genome Res.">
        <title>Phylogeny-wide analysis of social amoeba genomes highlights ancient origins for complex intercellular communication.</title>
        <authorList>
            <person name="Heidel A.J."/>
            <person name="Lawal H.M."/>
            <person name="Felder M."/>
            <person name="Schilde C."/>
            <person name="Helps N.R."/>
            <person name="Tunggal B."/>
            <person name="Rivero F."/>
            <person name="John U."/>
            <person name="Schleicher M."/>
            <person name="Eichinger L."/>
            <person name="Platzer M."/>
            <person name="Noegel A.A."/>
            <person name="Schaap P."/>
            <person name="Gloeckner G."/>
        </authorList>
    </citation>
    <scope>NUCLEOTIDE SEQUENCE [LARGE SCALE GENOMIC DNA]</scope>
    <source>
        <strain evidence="3">SH3</strain>
    </source>
</reference>
<sequence>MVGKQKKNIPPITKELQEIHWDNKEIVKALTNLPLKDLYKMFPKVDPAVIKSKKTNSDLASARELFTKKRKSPSKSDEKECSSDDDDDSDDGDGNTYDDTYNQFLSSRIS</sequence>